<organism evidence="1 2">
    <name type="scientific">Haemaphysalis longicornis</name>
    <name type="common">Bush tick</name>
    <dbReference type="NCBI Taxonomy" id="44386"/>
    <lineage>
        <taxon>Eukaryota</taxon>
        <taxon>Metazoa</taxon>
        <taxon>Ecdysozoa</taxon>
        <taxon>Arthropoda</taxon>
        <taxon>Chelicerata</taxon>
        <taxon>Arachnida</taxon>
        <taxon>Acari</taxon>
        <taxon>Parasitiformes</taxon>
        <taxon>Ixodida</taxon>
        <taxon>Ixodoidea</taxon>
        <taxon>Ixodidae</taxon>
        <taxon>Haemaphysalinae</taxon>
        <taxon>Haemaphysalis</taxon>
    </lineage>
</organism>
<dbReference type="Proteomes" id="UP000821853">
    <property type="component" value="Unassembled WGS sequence"/>
</dbReference>
<evidence type="ECO:0000313" key="1">
    <source>
        <dbReference type="EMBL" id="KAH9384413.1"/>
    </source>
</evidence>
<dbReference type="AlphaFoldDB" id="A0A9J6HCA8"/>
<dbReference type="EMBL" id="JABSTR010002314">
    <property type="protein sequence ID" value="KAH9384413.1"/>
    <property type="molecule type" value="Genomic_DNA"/>
</dbReference>
<sequence>MTHGFVPLHYHTGSGVWKVHYHSSDPKQCAYVCHCYGSYVLDHDPPLIYNLVSDPSESRSLTPADDPRVPKVLEAVNAALTKHRASLSPVPQQFDLLNSLWLPWLQPCCSFPLCSCKENYTLRVL</sequence>
<dbReference type="OrthoDB" id="103349at2759"/>
<proteinExistence type="predicted"/>
<reference evidence="1 2" key="1">
    <citation type="journal article" date="2020" name="Cell">
        <title>Large-Scale Comparative Analyses of Tick Genomes Elucidate Their Genetic Diversity and Vector Capacities.</title>
        <authorList>
            <consortium name="Tick Genome and Microbiome Consortium (TIGMIC)"/>
            <person name="Jia N."/>
            <person name="Wang J."/>
            <person name="Shi W."/>
            <person name="Du L."/>
            <person name="Sun Y."/>
            <person name="Zhan W."/>
            <person name="Jiang J.F."/>
            <person name="Wang Q."/>
            <person name="Zhang B."/>
            <person name="Ji P."/>
            <person name="Bell-Sakyi L."/>
            <person name="Cui X.M."/>
            <person name="Yuan T.T."/>
            <person name="Jiang B.G."/>
            <person name="Yang W.F."/>
            <person name="Lam T.T."/>
            <person name="Chang Q.C."/>
            <person name="Ding S.J."/>
            <person name="Wang X.J."/>
            <person name="Zhu J.G."/>
            <person name="Ruan X.D."/>
            <person name="Zhao L."/>
            <person name="Wei J.T."/>
            <person name="Ye R.Z."/>
            <person name="Que T.C."/>
            <person name="Du C.H."/>
            <person name="Zhou Y.H."/>
            <person name="Cheng J.X."/>
            <person name="Dai P.F."/>
            <person name="Guo W.B."/>
            <person name="Han X.H."/>
            <person name="Huang E.J."/>
            <person name="Li L.F."/>
            <person name="Wei W."/>
            <person name="Gao Y.C."/>
            <person name="Liu J.Z."/>
            <person name="Shao H.Z."/>
            <person name="Wang X."/>
            <person name="Wang C.C."/>
            <person name="Yang T.C."/>
            <person name="Huo Q.B."/>
            <person name="Li W."/>
            <person name="Chen H.Y."/>
            <person name="Chen S.E."/>
            <person name="Zhou L.G."/>
            <person name="Ni X.B."/>
            <person name="Tian J.H."/>
            <person name="Sheng Y."/>
            <person name="Liu T."/>
            <person name="Pan Y.S."/>
            <person name="Xia L.Y."/>
            <person name="Li J."/>
            <person name="Zhao F."/>
            <person name="Cao W.C."/>
        </authorList>
    </citation>
    <scope>NUCLEOTIDE SEQUENCE [LARGE SCALE GENOMIC DNA]</scope>
    <source>
        <strain evidence="1">HaeL-2018</strain>
    </source>
</reference>
<dbReference type="Gene3D" id="3.40.720.10">
    <property type="entry name" value="Alkaline Phosphatase, subunit A"/>
    <property type="match status" value="1"/>
</dbReference>
<accession>A0A9J6HCA8</accession>
<gene>
    <name evidence="1" type="ORF">HPB48_026421</name>
</gene>
<keyword evidence="2" id="KW-1185">Reference proteome</keyword>
<dbReference type="Pfam" id="PF14707">
    <property type="entry name" value="Sulfatase_C"/>
    <property type="match status" value="1"/>
</dbReference>
<protein>
    <submittedName>
        <fullName evidence="1">Uncharacterized protein</fullName>
    </submittedName>
</protein>
<evidence type="ECO:0000313" key="2">
    <source>
        <dbReference type="Proteomes" id="UP000821853"/>
    </source>
</evidence>
<comment type="caution">
    <text evidence="1">The sequence shown here is derived from an EMBL/GenBank/DDBJ whole genome shotgun (WGS) entry which is preliminary data.</text>
</comment>
<dbReference type="Gene3D" id="3.30.1120.10">
    <property type="match status" value="1"/>
</dbReference>
<dbReference type="InterPro" id="IPR017850">
    <property type="entry name" value="Alkaline_phosphatase_core_sf"/>
</dbReference>
<dbReference type="SUPFAM" id="SSF53649">
    <property type="entry name" value="Alkaline phosphatase-like"/>
    <property type="match status" value="1"/>
</dbReference>
<dbReference type="VEuPathDB" id="VectorBase:HLOH_046175"/>
<name>A0A9J6HCA8_HAELO</name>